<dbReference type="Pfam" id="PF02922">
    <property type="entry name" value="CBM_48"/>
    <property type="match status" value="1"/>
</dbReference>
<dbReference type="GO" id="GO:0004135">
    <property type="term" value="F:amylo-alpha-1,6-glucosidase activity"/>
    <property type="evidence" value="ECO:0007669"/>
    <property type="project" value="InterPro"/>
</dbReference>
<dbReference type="Proteomes" id="UP000295164">
    <property type="component" value="Unassembled WGS sequence"/>
</dbReference>
<dbReference type="SUPFAM" id="SSF51445">
    <property type="entry name" value="(Trans)glycosidases"/>
    <property type="match status" value="1"/>
</dbReference>
<organism evidence="6 7">
    <name type="scientific">Flaviaesturariibacter aridisoli</name>
    <dbReference type="NCBI Taxonomy" id="2545761"/>
    <lineage>
        <taxon>Bacteria</taxon>
        <taxon>Pseudomonadati</taxon>
        <taxon>Bacteroidota</taxon>
        <taxon>Chitinophagia</taxon>
        <taxon>Chitinophagales</taxon>
        <taxon>Chitinophagaceae</taxon>
        <taxon>Flaviaestuariibacter</taxon>
    </lineage>
</organism>
<keyword evidence="2" id="KW-0378">Hydrolase</keyword>
<dbReference type="RefSeq" id="WP_131850958.1">
    <property type="nucleotide sequence ID" value="NZ_SKFH01000004.1"/>
</dbReference>
<feature type="domain" description="Glycosyl hydrolase family 13 catalytic" evidence="5">
    <location>
        <begin position="163"/>
        <end position="574"/>
    </location>
</feature>
<evidence type="ECO:0000256" key="1">
    <source>
        <dbReference type="ARBA" id="ARBA00008061"/>
    </source>
</evidence>
<dbReference type="InterPro" id="IPR017853">
    <property type="entry name" value="GH"/>
</dbReference>
<evidence type="ECO:0000313" key="6">
    <source>
        <dbReference type="EMBL" id="TCZ73958.1"/>
    </source>
</evidence>
<dbReference type="OrthoDB" id="9761875at2"/>
<name>A0A4R4E855_9BACT</name>
<dbReference type="Pfam" id="PF00128">
    <property type="entry name" value="Alpha-amylase"/>
    <property type="match status" value="1"/>
</dbReference>
<sequence length="715" mass="82057">MEYRVIPGRPYPLGANWDGNGVNFALHAEHATAVELCLFESGPKRTREVARLRLRERSHHVWHGYIAGLKPGQQYGYRVHGPYEPGNGHRFNPHKLLIDPYAKAISGTIQWHDSLFGYRVGHKDSDLSFSRTDSASYIPKSVVIDAGFDWEDDRPLRIPYHKSIIYEAHVKGLTYRHPGIPENIRGTYAALAHPVMIQYLQDLGISAIELMPVHQFVRDRVLFDRGLTNYWGYNTIGYFAPDVRYSSSGRRGEQVREFKEMVKALHKAGIEVILDVVYNHTAEGNQLGATLCFRGVDNLDYYRLTEDKRYYMDYTGTGNTLNVMSPNTLRLIMDSLRYWILEMHVDGFRFDLASALARELHDVDRLGSFFDIIHQDPVISQVKLIAEPWDIGEGGYQVGKFPPGWAEWNGKYRDTMRDYWRGADSVLGEFALRLTGSPDLYFKDYRHPFSSINFVTAHDGFTLHDLVSYNEKHNEANGENNNDGESHNRSWNCGTEGPTDDPEIQKLRARQKRNFMTTLFLSQGVPMIVAGDELGRTQVGNNNAYCQDNEISWINWETHDAGLLAFMQKMIHFHRRHPVFSRKRWFKGQPIKGSELKDINWFQPSGAEMTEDNWNNDFAKSLGVFLNGTALRSVDEQGNPIHDDSFYLIFNAHFDGLDFQLPERYGDGWAKVIDTSDDFVSEEGIPITKGEPIHAFGHTLIVLRQIWRLPNETLE</sequence>
<dbReference type="CDD" id="cd11326">
    <property type="entry name" value="AmyAc_Glg_debranch"/>
    <property type="match status" value="1"/>
</dbReference>
<dbReference type="PANTHER" id="PTHR43002">
    <property type="entry name" value="GLYCOGEN DEBRANCHING ENZYME"/>
    <property type="match status" value="1"/>
</dbReference>
<evidence type="ECO:0000313" key="7">
    <source>
        <dbReference type="Proteomes" id="UP000295164"/>
    </source>
</evidence>
<reference evidence="6 7" key="1">
    <citation type="submission" date="2019-03" db="EMBL/GenBank/DDBJ databases">
        <authorList>
            <person name="Kim M.K.M."/>
        </authorList>
    </citation>
    <scope>NUCLEOTIDE SEQUENCE [LARGE SCALE GENOMIC DNA]</scope>
    <source>
        <strain evidence="6 7">17J68-15</strain>
    </source>
</reference>
<dbReference type="CDD" id="cd02856">
    <property type="entry name" value="E_set_GDE_Isoamylase_N"/>
    <property type="match status" value="1"/>
</dbReference>
<keyword evidence="3" id="KW-0326">Glycosidase</keyword>
<proteinExistence type="inferred from homology"/>
<dbReference type="SUPFAM" id="SSF51011">
    <property type="entry name" value="Glycosyl hydrolase domain"/>
    <property type="match status" value="1"/>
</dbReference>
<dbReference type="Gene3D" id="3.20.20.80">
    <property type="entry name" value="Glycosidases"/>
    <property type="match status" value="1"/>
</dbReference>
<feature type="region of interest" description="Disordered" evidence="4">
    <location>
        <begin position="473"/>
        <end position="502"/>
    </location>
</feature>
<accession>A0A4R4E855</accession>
<dbReference type="Gene3D" id="2.60.40.10">
    <property type="entry name" value="Immunoglobulins"/>
    <property type="match status" value="1"/>
</dbReference>
<comment type="caution">
    <text evidence="6">The sequence shown here is derived from an EMBL/GenBank/DDBJ whole genome shotgun (WGS) entry which is preliminary data.</text>
</comment>
<dbReference type="InterPro" id="IPR014756">
    <property type="entry name" value="Ig_E-set"/>
</dbReference>
<dbReference type="InterPro" id="IPR006047">
    <property type="entry name" value="GH13_cat_dom"/>
</dbReference>
<dbReference type="InterPro" id="IPR044505">
    <property type="entry name" value="GlgX_Isoamylase_N_E_set"/>
</dbReference>
<evidence type="ECO:0000259" key="5">
    <source>
        <dbReference type="SMART" id="SM00642"/>
    </source>
</evidence>
<keyword evidence="7" id="KW-1185">Reference proteome</keyword>
<protein>
    <submittedName>
        <fullName evidence="6">Glycogen debranching enzyme GlgX</fullName>
    </submittedName>
</protein>
<dbReference type="GO" id="GO:0005980">
    <property type="term" value="P:glycogen catabolic process"/>
    <property type="evidence" value="ECO:0007669"/>
    <property type="project" value="InterPro"/>
</dbReference>
<dbReference type="AlphaFoldDB" id="A0A4R4E855"/>
<dbReference type="InterPro" id="IPR013780">
    <property type="entry name" value="Glyco_hydro_b"/>
</dbReference>
<dbReference type="EMBL" id="SKFH01000004">
    <property type="protein sequence ID" value="TCZ73958.1"/>
    <property type="molecule type" value="Genomic_DNA"/>
</dbReference>
<dbReference type="NCBIfam" id="TIGR02100">
    <property type="entry name" value="glgX_debranch"/>
    <property type="match status" value="1"/>
</dbReference>
<evidence type="ECO:0000256" key="2">
    <source>
        <dbReference type="ARBA" id="ARBA00022801"/>
    </source>
</evidence>
<dbReference type="Gene3D" id="2.60.40.1180">
    <property type="entry name" value="Golgi alpha-mannosidase II"/>
    <property type="match status" value="1"/>
</dbReference>
<dbReference type="InterPro" id="IPR011837">
    <property type="entry name" value="Glycogen_debranch_GlgX"/>
</dbReference>
<evidence type="ECO:0000256" key="3">
    <source>
        <dbReference type="ARBA" id="ARBA00023295"/>
    </source>
</evidence>
<dbReference type="SMART" id="SM00642">
    <property type="entry name" value="Aamy"/>
    <property type="match status" value="1"/>
</dbReference>
<dbReference type="InterPro" id="IPR004193">
    <property type="entry name" value="Glyco_hydro_13_N"/>
</dbReference>
<comment type="similarity">
    <text evidence="1">Belongs to the glycosyl hydrolase 13 family.</text>
</comment>
<evidence type="ECO:0000256" key="4">
    <source>
        <dbReference type="SAM" id="MobiDB-lite"/>
    </source>
</evidence>
<dbReference type="InterPro" id="IPR013783">
    <property type="entry name" value="Ig-like_fold"/>
</dbReference>
<gene>
    <name evidence="6" type="primary">glgX</name>
    <name evidence="6" type="ORF">E0486_04565</name>
</gene>
<dbReference type="SUPFAM" id="SSF81296">
    <property type="entry name" value="E set domains"/>
    <property type="match status" value="1"/>
</dbReference>